<keyword evidence="1" id="KW-1133">Transmembrane helix</keyword>
<feature type="transmembrane region" description="Helical" evidence="1">
    <location>
        <begin position="54"/>
        <end position="75"/>
    </location>
</feature>
<reference evidence="2 3" key="1">
    <citation type="journal article" date="2012" name="J. Bacteriol.">
        <title>Complete genome sequence of the broad-host-range strain Sinorhizobium fredii USDA257.</title>
        <authorList>
            <person name="Schuldes J."/>
            <person name="Rodriguez Orbegoso M."/>
            <person name="Schmeisser C."/>
            <person name="Krishnan H.B."/>
            <person name="Daniel R."/>
            <person name="Streit W.R."/>
        </authorList>
    </citation>
    <scope>NUCLEOTIDE SEQUENCE [LARGE SCALE GENOMIC DNA]</scope>
    <source>
        <strain evidence="2 3">USDA 257</strain>
    </source>
</reference>
<sequence length="109" mass="11779">MQQQECGESDWQRVRGAKMGKFLEFLGGAIVIGTLVVLATMLMPSPDVKTLLAVLPWAFATIAGGLVLVAFGGMLDHLVAIRAAAERQADIFQQLLERRAPAKKEQGNT</sequence>
<accession>I3X8J6</accession>
<dbReference type="AlphaFoldDB" id="I3X8J6"/>
<name>I3X8J6_SINF2</name>
<evidence type="ECO:0000256" key="1">
    <source>
        <dbReference type="SAM" id="Phobius"/>
    </source>
</evidence>
<evidence type="ECO:0000313" key="3">
    <source>
        <dbReference type="Proteomes" id="UP000006180"/>
    </source>
</evidence>
<dbReference type="KEGG" id="sfd:USDA257_c36510"/>
<proteinExistence type="predicted"/>
<evidence type="ECO:0008006" key="4">
    <source>
        <dbReference type="Google" id="ProtNLM"/>
    </source>
</evidence>
<organism evidence="2 3">
    <name type="scientific">Sinorhizobium fredii (strain USDA 257)</name>
    <dbReference type="NCBI Taxonomy" id="1185652"/>
    <lineage>
        <taxon>Bacteria</taxon>
        <taxon>Pseudomonadati</taxon>
        <taxon>Pseudomonadota</taxon>
        <taxon>Alphaproteobacteria</taxon>
        <taxon>Hyphomicrobiales</taxon>
        <taxon>Rhizobiaceae</taxon>
        <taxon>Sinorhizobium/Ensifer group</taxon>
        <taxon>Sinorhizobium</taxon>
    </lineage>
</organism>
<protein>
    <recommendedName>
        <fullName evidence="4">Transmembrane protein</fullName>
    </recommendedName>
</protein>
<dbReference type="Proteomes" id="UP000006180">
    <property type="component" value="Chromosome"/>
</dbReference>
<keyword evidence="1" id="KW-0472">Membrane</keyword>
<feature type="transmembrane region" description="Helical" evidence="1">
    <location>
        <begin position="22"/>
        <end position="42"/>
    </location>
</feature>
<evidence type="ECO:0000313" key="2">
    <source>
        <dbReference type="EMBL" id="AFL52202.1"/>
    </source>
</evidence>
<dbReference type="EMBL" id="CP003563">
    <property type="protein sequence ID" value="AFL52202.1"/>
    <property type="molecule type" value="Genomic_DNA"/>
</dbReference>
<dbReference type="PATRIC" id="fig|1185652.3.peg.3789"/>
<gene>
    <name evidence="2" type="ORF">USDA257_c36510</name>
</gene>
<keyword evidence="1" id="KW-0812">Transmembrane</keyword>
<dbReference type="HOGENOM" id="CLU_2424854_0_0_5"/>